<dbReference type="Gene3D" id="3.30.420.40">
    <property type="match status" value="2"/>
</dbReference>
<accession>A0A1K0GKC7</accession>
<comment type="caution">
    <text evidence="2">The sequence shown here is derived from an EMBL/GenBank/DDBJ whole genome shotgun (WGS) entry which is preliminary data.</text>
</comment>
<keyword evidence="3" id="KW-1185">Reference proteome</keyword>
<sequence length="270" mass="28056">MAILGIDIGGSGVKGAPVDTGQGELLAERYRVPTPQPADVTSVVEAVAEVAGRFDGYDRVGVTFPGVVVDGVIRTAANVDKSWIGAPAARLFTERLGRPVSVLNDADAAGVAEVAFGAGRDERGLVMMLTFGTGIGSALFLDGTLIPNTELGHLELDGGDAELRASDRAREQEDLSWEQWAPRVQNYLRHVEMLLSPRLFVIGGGVSKKADKWLPLVEIRTPIVPATLLNNAGIIGAAVTAGQAAGHPGAVRVEADRPAAEGVAAGAHEG</sequence>
<evidence type="ECO:0000256" key="1">
    <source>
        <dbReference type="ARBA" id="ARBA00006479"/>
    </source>
</evidence>
<name>A0A1K0GKC7_9ACTN</name>
<dbReference type="SUPFAM" id="SSF53067">
    <property type="entry name" value="Actin-like ATPase domain"/>
    <property type="match status" value="1"/>
</dbReference>
<dbReference type="PANTHER" id="PTHR18964:SF146">
    <property type="entry name" value="POLYPHOSPHATE GLUCOKINASE"/>
    <property type="match status" value="1"/>
</dbReference>
<dbReference type="InterPro" id="IPR000600">
    <property type="entry name" value="ROK"/>
</dbReference>
<dbReference type="PANTHER" id="PTHR18964">
    <property type="entry name" value="ROK (REPRESSOR, ORF, KINASE) FAMILY"/>
    <property type="match status" value="1"/>
</dbReference>
<organism evidence="2 3">
    <name type="scientific">Couchioplanes caeruleus subsp. caeruleus</name>
    <dbReference type="NCBI Taxonomy" id="56427"/>
    <lineage>
        <taxon>Bacteria</taxon>
        <taxon>Bacillati</taxon>
        <taxon>Actinomycetota</taxon>
        <taxon>Actinomycetes</taxon>
        <taxon>Micromonosporales</taxon>
        <taxon>Micromonosporaceae</taxon>
        <taxon>Couchioplanes</taxon>
    </lineage>
</organism>
<dbReference type="GO" id="GO:0016301">
    <property type="term" value="F:kinase activity"/>
    <property type="evidence" value="ECO:0007669"/>
    <property type="project" value="UniProtKB-KW"/>
</dbReference>
<evidence type="ECO:0000313" key="3">
    <source>
        <dbReference type="Proteomes" id="UP000182486"/>
    </source>
</evidence>
<dbReference type="CDD" id="cd24058">
    <property type="entry name" value="ASKHA_NBD_ROK_PPGK"/>
    <property type="match status" value="1"/>
</dbReference>
<keyword evidence="2" id="KW-0418">Kinase</keyword>
<dbReference type="EMBL" id="MEIA01000328">
    <property type="protein sequence ID" value="OJF11452.1"/>
    <property type="molecule type" value="Genomic_DNA"/>
</dbReference>
<keyword evidence="2" id="KW-0808">Transferase</keyword>
<dbReference type="NCBIfam" id="NF045942">
    <property type="entry name" value="PolPhglucPhase"/>
    <property type="match status" value="1"/>
</dbReference>
<dbReference type="InterPro" id="IPR043129">
    <property type="entry name" value="ATPase_NBD"/>
</dbReference>
<dbReference type="RefSeq" id="WP_071808037.1">
    <property type="nucleotide sequence ID" value="NZ_MEIA01000328.1"/>
</dbReference>
<comment type="similarity">
    <text evidence="1">Belongs to the ROK (NagC/XylR) family.</text>
</comment>
<reference evidence="2 3" key="1">
    <citation type="submission" date="2016-09" db="EMBL/GenBank/DDBJ databases">
        <title>Couchioplanes caeruleus draft genome sequence.</title>
        <authorList>
            <person name="Sheehan J."/>
            <person name="Caffrey P."/>
        </authorList>
    </citation>
    <scope>NUCLEOTIDE SEQUENCE [LARGE SCALE GENOMIC DNA]</scope>
    <source>
        <strain evidence="2 3">DSM 43634</strain>
    </source>
</reference>
<dbReference type="AlphaFoldDB" id="A0A1K0GKC7"/>
<evidence type="ECO:0000313" key="2">
    <source>
        <dbReference type="EMBL" id="OJF11452.1"/>
    </source>
</evidence>
<proteinExistence type="inferred from homology"/>
<protein>
    <submittedName>
        <fullName evidence="2">Polyphosphate glucokinase</fullName>
    </submittedName>
</protein>
<dbReference type="Proteomes" id="UP000182486">
    <property type="component" value="Unassembled WGS sequence"/>
</dbReference>
<dbReference type="Pfam" id="PF00480">
    <property type="entry name" value="ROK"/>
    <property type="match status" value="1"/>
</dbReference>
<gene>
    <name evidence="2" type="ORF">BG844_26235</name>
</gene>